<dbReference type="AlphaFoldDB" id="A0A8K0I5Z6"/>
<gene>
    <name evidence="6" type="ORF">COCNU_04G008110</name>
</gene>
<dbReference type="Gene3D" id="3.30.200.20">
    <property type="entry name" value="Phosphorylase Kinase, domain 1"/>
    <property type="match status" value="2"/>
</dbReference>
<dbReference type="PANTHER" id="PTHR47989:SF24">
    <property type="entry name" value="CALCIUM_CALMODULIN-REGULATED RECEPTOR-LIKE KINASE 1 ISOFORM X1"/>
    <property type="match status" value="1"/>
</dbReference>
<evidence type="ECO:0000256" key="3">
    <source>
        <dbReference type="SAM" id="MobiDB-lite"/>
    </source>
</evidence>
<evidence type="ECO:0000256" key="4">
    <source>
        <dbReference type="SAM" id="Phobius"/>
    </source>
</evidence>
<dbReference type="EMBL" id="CM017875">
    <property type="protein sequence ID" value="KAG1338505.1"/>
    <property type="molecule type" value="Genomic_DNA"/>
</dbReference>
<reference evidence="6" key="1">
    <citation type="journal article" date="2017" name="Gigascience">
        <title>The genome draft of coconut (Cocos nucifera).</title>
        <authorList>
            <person name="Xiao Y."/>
            <person name="Xu P."/>
            <person name="Fan H."/>
            <person name="Baudouin L."/>
            <person name="Xia W."/>
            <person name="Bocs S."/>
            <person name="Xu J."/>
            <person name="Li Q."/>
            <person name="Guo A."/>
            <person name="Zhou L."/>
            <person name="Li J."/>
            <person name="Wu Y."/>
            <person name="Ma Z."/>
            <person name="Armero A."/>
            <person name="Issali A.E."/>
            <person name="Liu N."/>
            <person name="Peng M."/>
            <person name="Yang Y."/>
        </authorList>
    </citation>
    <scope>NUCLEOTIDE SEQUENCE</scope>
    <source>
        <tissue evidence="6">Spear leaf of Hainan Tall coconut</tissue>
    </source>
</reference>
<dbReference type="Pfam" id="PF07714">
    <property type="entry name" value="PK_Tyr_Ser-Thr"/>
    <property type="match status" value="1"/>
</dbReference>
<proteinExistence type="predicted"/>
<feature type="domain" description="Protein kinase" evidence="5">
    <location>
        <begin position="160"/>
        <end position="416"/>
    </location>
</feature>
<dbReference type="GO" id="GO:0004672">
    <property type="term" value="F:protein kinase activity"/>
    <property type="evidence" value="ECO:0007669"/>
    <property type="project" value="InterPro"/>
</dbReference>
<evidence type="ECO:0000256" key="1">
    <source>
        <dbReference type="ARBA" id="ARBA00022741"/>
    </source>
</evidence>
<feature type="region of interest" description="Disordered" evidence="3">
    <location>
        <begin position="258"/>
        <end position="326"/>
    </location>
</feature>
<dbReference type="PANTHER" id="PTHR47989">
    <property type="entry name" value="OS01G0750732 PROTEIN"/>
    <property type="match status" value="1"/>
</dbReference>
<dbReference type="OrthoDB" id="4062651at2759"/>
<protein>
    <recommendedName>
        <fullName evidence="5">Protein kinase domain-containing protein</fullName>
    </recommendedName>
</protein>
<dbReference type="PROSITE" id="PS00108">
    <property type="entry name" value="PROTEIN_KINASE_ST"/>
    <property type="match status" value="1"/>
</dbReference>
<evidence type="ECO:0000259" key="5">
    <source>
        <dbReference type="PROSITE" id="PS50011"/>
    </source>
</evidence>
<comment type="caution">
    <text evidence="6">The sequence shown here is derived from an EMBL/GenBank/DDBJ whole genome shotgun (WGS) entry which is preliminary data.</text>
</comment>
<keyword evidence="1" id="KW-0547">Nucleotide-binding</keyword>
<evidence type="ECO:0000313" key="7">
    <source>
        <dbReference type="Proteomes" id="UP000797356"/>
    </source>
</evidence>
<dbReference type="Gene3D" id="1.10.510.10">
    <property type="entry name" value="Transferase(Phosphotransferase) domain 1"/>
    <property type="match status" value="1"/>
</dbReference>
<evidence type="ECO:0000256" key="2">
    <source>
        <dbReference type="ARBA" id="ARBA00022840"/>
    </source>
</evidence>
<dbReference type="GO" id="GO:0005524">
    <property type="term" value="F:ATP binding"/>
    <property type="evidence" value="ECO:0007669"/>
    <property type="project" value="UniProtKB-KW"/>
</dbReference>
<dbReference type="SUPFAM" id="SSF56112">
    <property type="entry name" value="Protein kinase-like (PK-like)"/>
    <property type="match status" value="2"/>
</dbReference>
<dbReference type="InterPro" id="IPR000719">
    <property type="entry name" value="Prot_kinase_dom"/>
</dbReference>
<organism evidence="6 7">
    <name type="scientific">Cocos nucifera</name>
    <name type="common">Coconut palm</name>
    <dbReference type="NCBI Taxonomy" id="13894"/>
    <lineage>
        <taxon>Eukaryota</taxon>
        <taxon>Viridiplantae</taxon>
        <taxon>Streptophyta</taxon>
        <taxon>Embryophyta</taxon>
        <taxon>Tracheophyta</taxon>
        <taxon>Spermatophyta</taxon>
        <taxon>Magnoliopsida</taxon>
        <taxon>Liliopsida</taxon>
        <taxon>Arecaceae</taxon>
        <taxon>Arecoideae</taxon>
        <taxon>Cocoseae</taxon>
        <taxon>Attaleinae</taxon>
        <taxon>Cocos</taxon>
    </lineage>
</organism>
<feature type="compositionally biased region" description="Basic residues" evidence="3">
    <location>
        <begin position="258"/>
        <end position="284"/>
    </location>
</feature>
<keyword evidence="7" id="KW-1185">Reference proteome</keyword>
<keyword evidence="2" id="KW-0067">ATP-binding</keyword>
<dbReference type="InterPro" id="IPR001245">
    <property type="entry name" value="Ser-Thr/Tyr_kinase_cat_dom"/>
</dbReference>
<evidence type="ECO:0000313" key="6">
    <source>
        <dbReference type="EMBL" id="KAG1338505.1"/>
    </source>
</evidence>
<dbReference type="PROSITE" id="PS50011">
    <property type="entry name" value="PROTEIN_KINASE_DOM"/>
    <property type="match status" value="1"/>
</dbReference>
<dbReference type="Proteomes" id="UP000797356">
    <property type="component" value="Chromosome 4"/>
</dbReference>
<keyword evidence="4" id="KW-0472">Membrane</keyword>
<sequence length="416" mass="46839">MKDVSWGLIIGVTIGVVIGVLLAIAALFCIRFQKRRAQIGSSSSRRASAIPICTSGIDAHTELSDSTGGQESPKFAEEAGTSLWDLQKATSNFTTLLGQGAFGPVYRAQMSTGETVAVKVLATNSKQGGKEFQTEVTNKEKLKQVKVESKLLMDLQKATSNFTTLLGQGAFGPVYRAQMSTGETVAVKVLATNSKQGGKEFQTEMTLYFNFGYNLDCLILVQANVLNPGGWEASQSSPFYSCEKMRLGWGWDSTTLPCRKRRRKRKGKKEGKKEKRKKEGKGKKERKEWRKKERKKRMKKGNKERKERKKGKERIKGKKKEEKERKHRGAMYDKFLRFILLNYIVAGEKHEALSWDWRIAIALDVARGLEYLHDGAVPPVVHRDIKSSNVLLDQSMGARISFKLFMNDRLLVLDMM</sequence>
<name>A0A8K0I5Z6_COCNU</name>
<feature type="compositionally biased region" description="Basic residues" evidence="3">
    <location>
        <begin position="292"/>
        <end position="318"/>
    </location>
</feature>
<accession>A0A8K0I5Z6</accession>
<dbReference type="InterPro" id="IPR011009">
    <property type="entry name" value="Kinase-like_dom_sf"/>
</dbReference>
<dbReference type="InterPro" id="IPR008271">
    <property type="entry name" value="Ser/Thr_kinase_AS"/>
</dbReference>
<reference evidence="6" key="2">
    <citation type="submission" date="2019-07" db="EMBL/GenBank/DDBJ databases">
        <authorList>
            <person name="Yang Y."/>
            <person name="Bocs S."/>
            <person name="Baudouin L."/>
        </authorList>
    </citation>
    <scope>NUCLEOTIDE SEQUENCE</scope>
    <source>
        <tissue evidence="6">Spear leaf of Hainan Tall coconut</tissue>
    </source>
</reference>
<keyword evidence="4" id="KW-0812">Transmembrane</keyword>
<feature type="transmembrane region" description="Helical" evidence="4">
    <location>
        <begin position="6"/>
        <end position="30"/>
    </location>
</feature>
<keyword evidence="4" id="KW-1133">Transmembrane helix</keyword>